<gene>
    <name evidence="1" type="ORF">G3I71_00490</name>
</gene>
<protein>
    <submittedName>
        <fullName evidence="1">Type A2 lantipeptide</fullName>
    </submittedName>
</protein>
<dbReference type="EMBL" id="JAAGLU010000001">
    <property type="protein sequence ID" value="NEC84371.1"/>
    <property type="molecule type" value="Genomic_DNA"/>
</dbReference>
<sequence>MNSTPQVETAELSDAALDAVSGGLSLHAVGTVTNLVDSVAPGALPLVGAVTGTVEGLTGVNTGAVTGLVAGL</sequence>
<comment type="caution">
    <text evidence="1">The sequence shown here is derived from an EMBL/GenBank/DDBJ whole genome shotgun (WGS) entry which is preliminary data.</text>
</comment>
<evidence type="ECO:0000313" key="1">
    <source>
        <dbReference type="EMBL" id="NEC84371.1"/>
    </source>
</evidence>
<organism evidence="1">
    <name type="scientific">Streptomyces sp. SID12501</name>
    <dbReference type="NCBI Taxonomy" id="2706042"/>
    <lineage>
        <taxon>Bacteria</taxon>
        <taxon>Bacillati</taxon>
        <taxon>Actinomycetota</taxon>
        <taxon>Actinomycetes</taxon>
        <taxon>Kitasatosporales</taxon>
        <taxon>Streptomycetaceae</taxon>
        <taxon>Streptomyces</taxon>
    </lineage>
</organism>
<reference evidence="1" key="1">
    <citation type="submission" date="2020-01" db="EMBL/GenBank/DDBJ databases">
        <title>Insect and environment-associated Actinomycetes.</title>
        <authorList>
            <person name="Currrie C."/>
            <person name="Chevrette M."/>
            <person name="Carlson C."/>
            <person name="Stubbendieck R."/>
            <person name="Wendt-Pienkowski E."/>
        </authorList>
    </citation>
    <scope>NUCLEOTIDE SEQUENCE</scope>
    <source>
        <strain evidence="1">SID12501</strain>
    </source>
</reference>
<proteinExistence type="predicted"/>
<accession>A0A6B3BFD5</accession>
<dbReference type="AlphaFoldDB" id="A0A6B3BFD5"/>
<dbReference type="RefSeq" id="WP_164311832.1">
    <property type="nucleotide sequence ID" value="NZ_JAAGLU010000001.1"/>
</dbReference>
<name>A0A6B3BFD5_9ACTN</name>